<dbReference type="InterPro" id="IPR021146">
    <property type="entry name" value="Phage_gp6-like_head-tail"/>
</dbReference>
<dbReference type="KEGG" id="sof:NCTC11214_00235"/>
<dbReference type="Proteomes" id="UP000281391">
    <property type="component" value="Chromosome"/>
</dbReference>
<protein>
    <submittedName>
        <fullName evidence="1">Phage gp6-like head-tail connector protein</fullName>
    </submittedName>
</protein>
<dbReference type="EMBL" id="LR134117">
    <property type="protein sequence ID" value="VDZ51505.1"/>
    <property type="molecule type" value="Genomic_DNA"/>
</dbReference>
<organism evidence="1 2">
    <name type="scientific">Serratia odorifera</name>
    <dbReference type="NCBI Taxonomy" id="618"/>
    <lineage>
        <taxon>Bacteria</taxon>
        <taxon>Pseudomonadati</taxon>
        <taxon>Pseudomonadota</taxon>
        <taxon>Gammaproteobacteria</taxon>
        <taxon>Enterobacterales</taxon>
        <taxon>Yersiniaceae</taxon>
        <taxon>Serratia</taxon>
    </lineage>
</organism>
<proteinExistence type="predicted"/>
<dbReference type="Gene3D" id="1.10.3230.30">
    <property type="entry name" value="Phage gp6-like head-tail connector protein"/>
    <property type="match status" value="1"/>
</dbReference>
<reference evidence="1 2" key="1">
    <citation type="submission" date="2018-12" db="EMBL/GenBank/DDBJ databases">
        <authorList>
            <consortium name="Pathogen Informatics"/>
        </authorList>
    </citation>
    <scope>NUCLEOTIDE SEQUENCE [LARGE SCALE GENOMIC DNA]</scope>
    <source>
        <strain evidence="1 2">NCTC11214</strain>
    </source>
</reference>
<evidence type="ECO:0000313" key="1">
    <source>
        <dbReference type="EMBL" id="VDZ51505.1"/>
    </source>
</evidence>
<sequence>MLLTVEEIKKQCRIDSDMNDEDEFLKLLGAAVQKRTETRLNRTLYAEAVPTTDPDGLVMPDDIKMGMLMLCSHFYENRSAVTDFEQTEVPLSYHWLVDPYRFIPL</sequence>
<gene>
    <name evidence="1" type="ORF">NCTC11214_00235</name>
</gene>
<dbReference type="AlphaFoldDB" id="A0A447KKN8"/>
<evidence type="ECO:0000313" key="2">
    <source>
        <dbReference type="Proteomes" id="UP000281391"/>
    </source>
</evidence>
<dbReference type="RefSeq" id="WP_004954185.1">
    <property type="nucleotide sequence ID" value="NZ_LR134117.1"/>
</dbReference>
<dbReference type="InterPro" id="IPR006450">
    <property type="entry name" value="Phage_HK97_gp6-like"/>
</dbReference>
<dbReference type="NCBIfam" id="TIGR01560">
    <property type="entry name" value="put_DNA_pack"/>
    <property type="match status" value="1"/>
</dbReference>
<accession>A0A447KKN8</accession>
<dbReference type="Pfam" id="PF05135">
    <property type="entry name" value="Phage_connect_1"/>
    <property type="match status" value="1"/>
</dbReference>
<name>A0A447KKN8_SEROD</name>
<dbReference type="CDD" id="cd08054">
    <property type="entry name" value="gp6"/>
    <property type="match status" value="1"/>
</dbReference>